<evidence type="ECO:0000256" key="6">
    <source>
        <dbReference type="SAM" id="MobiDB-lite"/>
    </source>
</evidence>
<dbReference type="EMBL" id="JAAXPR010000001">
    <property type="protein sequence ID" value="NKZ19464.1"/>
    <property type="molecule type" value="Genomic_DNA"/>
</dbReference>
<evidence type="ECO:0000259" key="7">
    <source>
        <dbReference type="PROSITE" id="PS50847"/>
    </source>
</evidence>
<feature type="non-terminal residue" evidence="8">
    <location>
        <position position="1"/>
    </location>
</feature>
<accession>A0A7X6MZW7</accession>
<dbReference type="Gene3D" id="3.10.20.320">
    <property type="entry name" value="Putative peptidoglycan bound protein (lpxtg motif)"/>
    <property type="match status" value="4"/>
</dbReference>
<evidence type="ECO:0000256" key="3">
    <source>
        <dbReference type="ARBA" id="ARBA00022729"/>
    </source>
</evidence>
<evidence type="ECO:0000313" key="9">
    <source>
        <dbReference type="Proteomes" id="UP000522720"/>
    </source>
</evidence>
<evidence type="ECO:0000256" key="2">
    <source>
        <dbReference type="ARBA" id="ARBA00022525"/>
    </source>
</evidence>
<keyword evidence="2" id="KW-0964">Secreted</keyword>
<evidence type="ECO:0000256" key="1">
    <source>
        <dbReference type="ARBA" id="ARBA00022512"/>
    </source>
</evidence>
<feature type="compositionally biased region" description="Polar residues" evidence="6">
    <location>
        <begin position="146"/>
        <end position="160"/>
    </location>
</feature>
<proteinExistence type="predicted"/>
<feature type="compositionally biased region" description="Pro residues" evidence="6">
    <location>
        <begin position="384"/>
        <end position="412"/>
    </location>
</feature>
<dbReference type="Pfam" id="PF00746">
    <property type="entry name" value="Gram_pos_anchor"/>
    <property type="match status" value="1"/>
</dbReference>
<dbReference type="Proteomes" id="UP000522720">
    <property type="component" value="Unassembled WGS sequence"/>
</dbReference>
<keyword evidence="3" id="KW-0732">Signal</keyword>
<reference evidence="8 9" key="1">
    <citation type="submission" date="2020-04" db="EMBL/GenBank/DDBJ databases">
        <title>MicrobeNet Type strains.</title>
        <authorList>
            <person name="Nicholson A.C."/>
        </authorList>
    </citation>
    <scope>NUCLEOTIDE SEQUENCE [LARGE SCALE GENOMIC DNA]</scope>
    <source>
        <strain evidence="8 9">CCUG 69612</strain>
    </source>
</reference>
<dbReference type="InterPro" id="IPR009459">
    <property type="entry name" value="MucBP_dom"/>
</dbReference>
<name>A0A7X6MZW7_9STRE</name>
<keyword evidence="1" id="KW-0134">Cell wall</keyword>
<keyword evidence="9" id="KW-1185">Reference proteome</keyword>
<comment type="caution">
    <text evidence="8">The sequence shown here is derived from an EMBL/GenBank/DDBJ whole genome shotgun (WGS) entry which is preliminary data.</text>
</comment>
<dbReference type="Pfam" id="PF06458">
    <property type="entry name" value="MucBP"/>
    <property type="match status" value="5"/>
</dbReference>
<evidence type="ECO:0000256" key="5">
    <source>
        <dbReference type="ARBA" id="ARBA00023088"/>
    </source>
</evidence>
<dbReference type="NCBIfam" id="TIGR01167">
    <property type="entry name" value="LPXTG_anchor"/>
    <property type="match status" value="1"/>
</dbReference>
<organism evidence="8 9">
    <name type="scientific">Streptococcus ovuberis</name>
    <dbReference type="NCBI Taxonomy" id="1936207"/>
    <lineage>
        <taxon>Bacteria</taxon>
        <taxon>Bacillati</taxon>
        <taxon>Bacillota</taxon>
        <taxon>Bacilli</taxon>
        <taxon>Lactobacillales</taxon>
        <taxon>Streptococcaceae</taxon>
        <taxon>Streptococcus</taxon>
    </lineage>
</organism>
<evidence type="ECO:0000313" key="8">
    <source>
        <dbReference type="EMBL" id="NKZ19464.1"/>
    </source>
</evidence>
<feature type="region of interest" description="Disordered" evidence="6">
    <location>
        <begin position="319"/>
        <end position="341"/>
    </location>
</feature>
<protein>
    <submittedName>
        <fullName evidence="8">LPXTG cell wall anchor domain-containing protein</fullName>
    </submittedName>
</protein>
<feature type="region of interest" description="Disordered" evidence="6">
    <location>
        <begin position="379"/>
        <end position="440"/>
    </location>
</feature>
<feature type="domain" description="Gram-positive cocci surface proteins LPxTG" evidence="7">
    <location>
        <begin position="446"/>
        <end position="478"/>
    </location>
</feature>
<dbReference type="AlphaFoldDB" id="A0A7X6MZW7"/>
<feature type="region of interest" description="Disordered" evidence="6">
    <location>
        <begin position="146"/>
        <end position="166"/>
    </location>
</feature>
<keyword evidence="4" id="KW-0677">Repeat</keyword>
<feature type="compositionally biased region" description="Polar residues" evidence="6">
    <location>
        <begin position="323"/>
        <end position="333"/>
    </location>
</feature>
<dbReference type="PROSITE" id="PS50847">
    <property type="entry name" value="GRAM_POS_ANCHORING"/>
    <property type="match status" value="1"/>
</dbReference>
<dbReference type="InterPro" id="IPR019931">
    <property type="entry name" value="LPXTG_anchor"/>
</dbReference>
<dbReference type="RefSeq" id="WP_168548227.1">
    <property type="nucleotide sequence ID" value="NZ_JAAXPR010000001.1"/>
</dbReference>
<gene>
    <name evidence="8" type="ORF">HF992_01105</name>
</gene>
<sequence>RITTADGKVYEYVRVQDGSASEEGKVVEGTTNVTYVYREVPKTPEVKKGSVTVEHITTTGEVLRKETPVKTNEPVGTPYDTKPEDKIVTEDGRTFVYKEDKKGSAPRTGTVTETPQKVTYVYEEVKGDVKVHYVNESGETIKTSVVDTPESSTGTSYNTADDNKPNRITTADGKVYEYVRVQDGSASEEGKVVEGTTNVTYVYREVPKTPETPTPEAPKPTGKVTVEHITTTGEVLKPETPVKTNEPTGTPYETKPEDKIVTEDGRTFVYKEVKENSAPPTGTVTETPQKVTYVYEEVKGDVKVHYVNEAGETIKASVVDTPESPTGTSYNTADDNKPNRITTEDGKVYEYVRVQEGSAPEEGKVVEGTTNVTYVYREVKQPVTPTPSTPNRPGQPKPSTPQVPGTPPPSVPTEPGQPTTPQEPSQPTVESQPVKATAPVKAVAQLPKTGQEESGLALVGAGVLALLGLAGLKRRKED</sequence>
<feature type="compositionally biased region" description="Low complexity" evidence="6">
    <location>
        <begin position="413"/>
        <end position="440"/>
    </location>
</feature>
<keyword evidence="5" id="KW-0572">Peptidoglycan-anchor</keyword>
<evidence type="ECO:0000256" key="4">
    <source>
        <dbReference type="ARBA" id="ARBA00022737"/>
    </source>
</evidence>